<dbReference type="Proteomes" id="UP000674938">
    <property type="component" value="Unassembled WGS sequence"/>
</dbReference>
<reference evidence="1" key="1">
    <citation type="submission" date="2020-12" db="EMBL/GenBank/DDBJ databases">
        <title>Vagococcus allomyrinae sp. nov. and Enterococcus lavae sp. nov., isolated from the larvae of Allomyrina dichotoma.</title>
        <authorList>
            <person name="Lee S.D."/>
        </authorList>
    </citation>
    <scope>NUCLEOTIDE SEQUENCE</scope>
    <source>
        <strain evidence="1">BWB3-3</strain>
    </source>
</reference>
<gene>
    <name evidence="1" type="ORF">I6N95_15800</name>
</gene>
<organism evidence="1 2">
    <name type="scientific">Vagococcus allomyrinae</name>
    <dbReference type="NCBI Taxonomy" id="2794353"/>
    <lineage>
        <taxon>Bacteria</taxon>
        <taxon>Bacillati</taxon>
        <taxon>Bacillota</taxon>
        <taxon>Bacilli</taxon>
        <taxon>Lactobacillales</taxon>
        <taxon>Enterococcaceae</taxon>
        <taxon>Vagococcus</taxon>
    </lineage>
</organism>
<dbReference type="EMBL" id="JAEEGA010000010">
    <property type="protein sequence ID" value="MBP1042483.1"/>
    <property type="molecule type" value="Genomic_DNA"/>
</dbReference>
<proteinExistence type="predicted"/>
<sequence length="141" mass="16428">MISKKIFNYKLIFILSCLALFAVSVWWSSRQNSAYDVEFILSEPDKLLIKTTGRGQLALYVDDFELYHYSNGLRKRIPQKRASMVANWFMVQNETTYDLPLTDIWDLHVDDQLELVVYYTTGQGMPKKEILTFNKEATSAN</sequence>
<dbReference type="AlphaFoldDB" id="A0A940PEG2"/>
<comment type="caution">
    <text evidence="1">The sequence shown here is derived from an EMBL/GenBank/DDBJ whole genome shotgun (WGS) entry which is preliminary data.</text>
</comment>
<evidence type="ECO:0000313" key="2">
    <source>
        <dbReference type="Proteomes" id="UP000674938"/>
    </source>
</evidence>
<protein>
    <submittedName>
        <fullName evidence="1">Uncharacterized protein</fullName>
    </submittedName>
</protein>
<evidence type="ECO:0000313" key="1">
    <source>
        <dbReference type="EMBL" id="MBP1042483.1"/>
    </source>
</evidence>
<accession>A0A940PEG2</accession>
<keyword evidence="2" id="KW-1185">Reference proteome</keyword>
<name>A0A940PEG2_9ENTE</name>